<dbReference type="EMBL" id="KN827397">
    <property type="protein sequence ID" value="KIK76593.1"/>
    <property type="molecule type" value="Genomic_DNA"/>
</dbReference>
<dbReference type="InParanoid" id="A0A0D0CMQ7"/>
<evidence type="ECO:0000313" key="2">
    <source>
        <dbReference type="EMBL" id="KIK76593.1"/>
    </source>
</evidence>
<evidence type="ECO:0000256" key="1">
    <source>
        <dbReference type="SAM" id="MobiDB-lite"/>
    </source>
</evidence>
<sequence>MPKRSCIPKYSKDHQDIALQEALDDWCEAKTAAVYGWSNLCDIGSCIVMPNSILKRIVDCAHQHQINNAQDLKRETGWSDAEQPLTSSIINASPSRSGPPSATMPTGASAPPNSPSVVVVSKRQIKCGACGGWAIMPAINSAPSTRHV</sequence>
<reference evidence="3" key="2">
    <citation type="submission" date="2015-01" db="EMBL/GenBank/DDBJ databases">
        <title>Evolutionary Origins and Diversification of the Mycorrhizal Mutualists.</title>
        <authorList>
            <consortium name="DOE Joint Genome Institute"/>
            <consortium name="Mycorrhizal Genomics Consortium"/>
            <person name="Kohler A."/>
            <person name="Kuo A."/>
            <person name="Nagy L.G."/>
            <person name="Floudas D."/>
            <person name="Copeland A."/>
            <person name="Barry K.W."/>
            <person name="Cichocki N."/>
            <person name="Veneault-Fourrey C."/>
            <person name="LaButti K."/>
            <person name="Lindquist E.A."/>
            <person name="Lipzen A."/>
            <person name="Lundell T."/>
            <person name="Morin E."/>
            <person name="Murat C."/>
            <person name="Riley R."/>
            <person name="Ohm R."/>
            <person name="Sun H."/>
            <person name="Tunlid A."/>
            <person name="Henrissat B."/>
            <person name="Grigoriev I.V."/>
            <person name="Hibbett D.S."/>
            <person name="Martin F."/>
        </authorList>
    </citation>
    <scope>NUCLEOTIDE SEQUENCE [LARGE SCALE GENOMIC DNA]</scope>
    <source>
        <strain evidence="3">Ve08.2h10</strain>
    </source>
</reference>
<gene>
    <name evidence="2" type="ORF">PAXRUDRAFT_18083</name>
</gene>
<proteinExistence type="predicted"/>
<keyword evidence="3" id="KW-1185">Reference proteome</keyword>
<dbReference type="Proteomes" id="UP000054538">
    <property type="component" value="Unassembled WGS sequence"/>
</dbReference>
<feature type="compositionally biased region" description="Polar residues" evidence="1">
    <location>
        <begin position="84"/>
        <end position="106"/>
    </location>
</feature>
<reference evidence="2 3" key="1">
    <citation type="submission" date="2014-04" db="EMBL/GenBank/DDBJ databases">
        <authorList>
            <consortium name="DOE Joint Genome Institute"/>
            <person name="Kuo A."/>
            <person name="Kohler A."/>
            <person name="Jargeat P."/>
            <person name="Nagy L.G."/>
            <person name="Floudas D."/>
            <person name="Copeland A."/>
            <person name="Barry K.W."/>
            <person name="Cichocki N."/>
            <person name="Veneault-Fourrey C."/>
            <person name="LaButti K."/>
            <person name="Lindquist E.A."/>
            <person name="Lipzen A."/>
            <person name="Lundell T."/>
            <person name="Morin E."/>
            <person name="Murat C."/>
            <person name="Sun H."/>
            <person name="Tunlid A."/>
            <person name="Henrissat B."/>
            <person name="Grigoriev I.V."/>
            <person name="Hibbett D.S."/>
            <person name="Martin F."/>
            <person name="Nordberg H.P."/>
            <person name="Cantor M.N."/>
            <person name="Hua S.X."/>
        </authorList>
    </citation>
    <scope>NUCLEOTIDE SEQUENCE [LARGE SCALE GENOMIC DNA]</scope>
    <source>
        <strain evidence="2 3">Ve08.2h10</strain>
    </source>
</reference>
<feature type="region of interest" description="Disordered" evidence="1">
    <location>
        <begin position="74"/>
        <end position="115"/>
    </location>
</feature>
<protein>
    <submittedName>
        <fullName evidence="2">Uncharacterized protein</fullName>
    </submittedName>
</protein>
<dbReference type="HOGENOM" id="CLU_1759401_0_0_1"/>
<evidence type="ECO:0000313" key="3">
    <source>
        <dbReference type="Proteomes" id="UP000054538"/>
    </source>
</evidence>
<dbReference type="AlphaFoldDB" id="A0A0D0CMQ7"/>
<accession>A0A0D0CMQ7</accession>
<name>A0A0D0CMQ7_9AGAM</name>
<organism evidence="2 3">
    <name type="scientific">Paxillus rubicundulus Ve08.2h10</name>
    <dbReference type="NCBI Taxonomy" id="930991"/>
    <lineage>
        <taxon>Eukaryota</taxon>
        <taxon>Fungi</taxon>
        <taxon>Dikarya</taxon>
        <taxon>Basidiomycota</taxon>
        <taxon>Agaricomycotina</taxon>
        <taxon>Agaricomycetes</taxon>
        <taxon>Agaricomycetidae</taxon>
        <taxon>Boletales</taxon>
        <taxon>Paxilineae</taxon>
        <taxon>Paxillaceae</taxon>
        <taxon>Paxillus</taxon>
    </lineage>
</organism>
<dbReference type="OrthoDB" id="2687561at2759"/>